<dbReference type="CDD" id="cd18787">
    <property type="entry name" value="SF2_C_DEAD"/>
    <property type="match status" value="1"/>
</dbReference>
<dbReference type="InterPro" id="IPR043202">
    <property type="entry name" value="Band-7_stomatin-like"/>
</dbReference>
<feature type="non-terminal residue" evidence="12">
    <location>
        <position position="1"/>
    </location>
</feature>
<keyword evidence="8" id="KW-0472">Membrane</keyword>
<dbReference type="Proteomes" id="UP000886611">
    <property type="component" value="Unassembled WGS sequence"/>
</dbReference>
<feature type="region of interest" description="Disordered" evidence="9">
    <location>
        <begin position="96"/>
        <end position="119"/>
    </location>
</feature>
<evidence type="ECO:0000256" key="1">
    <source>
        <dbReference type="ARBA" id="ARBA00004370"/>
    </source>
</evidence>
<feature type="compositionally biased region" description="Pro residues" evidence="9">
    <location>
        <begin position="1"/>
        <end position="11"/>
    </location>
</feature>
<keyword evidence="7" id="KW-0694">RNA-binding</keyword>
<feature type="compositionally biased region" description="Basic residues" evidence="9">
    <location>
        <begin position="923"/>
        <end position="933"/>
    </location>
</feature>
<gene>
    <name evidence="12" type="primary">Ddx31</name>
    <name evidence="12" type="ORF">GTO96_0023239</name>
</gene>
<evidence type="ECO:0000256" key="6">
    <source>
        <dbReference type="ARBA" id="ARBA00022840"/>
    </source>
</evidence>
<dbReference type="SUPFAM" id="SSF117892">
    <property type="entry name" value="Band 7/SPFH domain"/>
    <property type="match status" value="1"/>
</dbReference>
<dbReference type="CDD" id="cd03403">
    <property type="entry name" value="SPFH_stomatin"/>
    <property type="match status" value="1"/>
</dbReference>
<dbReference type="GO" id="GO:0016787">
    <property type="term" value="F:hydrolase activity"/>
    <property type="evidence" value="ECO:0007669"/>
    <property type="project" value="UniProtKB-KW"/>
</dbReference>
<feature type="region of interest" description="Disordered" evidence="9">
    <location>
        <begin position="648"/>
        <end position="695"/>
    </location>
</feature>
<feature type="non-terminal residue" evidence="12">
    <location>
        <position position="1561"/>
    </location>
</feature>
<dbReference type="Pfam" id="PF13921">
    <property type="entry name" value="Myb_DNA-bind_6"/>
    <property type="match status" value="1"/>
</dbReference>
<dbReference type="InterPro" id="IPR014001">
    <property type="entry name" value="Helicase_ATP-bd"/>
</dbReference>
<evidence type="ECO:0000256" key="9">
    <source>
        <dbReference type="SAM" id="MobiDB-lite"/>
    </source>
</evidence>
<dbReference type="InterPro" id="IPR001650">
    <property type="entry name" value="Helicase_C-like"/>
</dbReference>
<dbReference type="PROSITE" id="PS00039">
    <property type="entry name" value="DEAD_ATP_HELICASE"/>
    <property type="match status" value="1"/>
</dbReference>
<dbReference type="InterPro" id="IPR011545">
    <property type="entry name" value="DEAD/DEAH_box_helicase_dom"/>
</dbReference>
<dbReference type="PROSITE" id="PS51257">
    <property type="entry name" value="PROKAR_LIPOPROTEIN"/>
    <property type="match status" value="1"/>
</dbReference>
<evidence type="ECO:0000256" key="4">
    <source>
        <dbReference type="ARBA" id="ARBA00022801"/>
    </source>
</evidence>
<dbReference type="InterPro" id="IPR025313">
    <property type="entry name" value="SPB4-like_CTE"/>
</dbReference>
<dbReference type="GO" id="GO:0005886">
    <property type="term" value="C:plasma membrane"/>
    <property type="evidence" value="ECO:0007669"/>
    <property type="project" value="InterPro"/>
</dbReference>
<feature type="compositionally biased region" description="Basic and acidic residues" evidence="9">
    <location>
        <begin position="110"/>
        <end position="119"/>
    </location>
</feature>
<evidence type="ECO:0000256" key="7">
    <source>
        <dbReference type="ARBA" id="ARBA00022884"/>
    </source>
</evidence>
<dbReference type="Pfam" id="PF01145">
    <property type="entry name" value="Band_7"/>
    <property type="match status" value="1"/>
</dbReference>
<feature type="compositionally biased region" description="Basic and acidic residues" evidence="9">
    <location>
        <begin position="667"/>
        <end position="678"/>
    </location>
</feature>
<dbReference type="InterPro" id="IPR001107">
    <property type="entry name" value="Band_7"/>
</dbReference>
<dbReference type="PANTHER" id="PTHR10264">
    <property type="entry name" value="BAND 7 PROTEIN-RELATED"/>
    <property type="match status" value="1"/>
</dbReference>
<dbReference type="SMART" id="SM00490">
    <property type="entry name" value="HELICc"/>
    <property type="match status" value="1"/>
</dbReference>
<dbReference type="PANTHER" id="PTHR10264:SF115">
    <property type="entry name" value="STOMATIN"/>
    <property type="match status" value="1"/>
</dbReference>
<dbReference type="SMART" id="SM00487">
    <property type="entry name" value="DEXDc"/>
    <property type="match status" value="1"/>
</dbReference>
<name>A0A8X7XJY3_POLSE</name>
<dbReference type="SMART" id="SM00244">
    <property type="entry name" value="PHB"/>
    <property type="match status" value="1"/>
</dbReference>
<dbReference type="InterPro" id="IPR018080">
    <property type="entry name" value="Band_7/stomatin-like_CS"/>
</dbReference>
<dbReference type="GO" id="GO:0005524">
    <property type="term" value="F:ATP binding"/>
    <property type="evidence" value="ECO:0007669"/>
    <property type="project" value="UniProtKB-KW"/>
</dbReference>
<keyword evidence="3" id="KW-0547">Nucleotide-binding</keyword>
<comment type="similarity">
    <text evidence="2">Belongs to the band 7/mec-2 family.</text>
</comment>
<feature type="compositionally biased region" description="Basic and acidic residues" evidence="9">
    <location>
        <begin position="66"/>
        <end position="78"/>
    </location>
</feature>
<comment type="subcellular location">
    <subcellularLocation>
        <location evidence="1">Membrane</location>
    </subcellularLocation>
</comment>
<dbReference type="PRINTS" id="PR00721">
    <property type="entry name" value="STOMATIN"/>
</dbReference>
<evidence type="ECO:0000313" key="12">
    <source>
        <dbReference type="EMBL" id="KAG2470043.1"/>
    </source>
</evidence>
<accession>A0A8X7XJY3</accession>
<evidence type="ECO:0000256" key="5">
    <source>
        <dbReference type="ARBA" id="ARBA00022806"/>
    </source>
</evidence>
<feature type="region of interest" description="Disordered" evidence="9">
    <location>
        <begin position="912"/>
        <end position="965"/>
    </location>
</feature>
<dbReference type="InterPro" id="IPR000629">
    <property type="entry name" value="RNA-helicase_DEAD-box_CS"/>
</dbReference>
<evidence type="ECO:0000256" key="2">
    <source>
        <dbReference type="ARBA" id="ARBA00008164"/>
    </source>
</evidence>
<feature type="compositionally biased region" description="Basic and acidic residues" evidence="9">
    <location>
        <begin position="827"/>
        <end position="843"/>
    </location>
</feature>
<dbReference type="Gene3D" id="3.30.479.30">
    <property type="entry name" value="Band 7 domain"/>
    <property type="match status" value="1"/>
</dbReference>
<feature type="region of interest" description="Disordered" evidence="9">
    <location>
        <begin position="739"/>
        <end position="899"/>
    </location>
</feature>
<dbReference type="PROSITE" id="PS01270">
    <property type="entry name" value="BAND_7"/>
    <property type="match status" value="1"/>
</dbReference>
<protein>
    <submittedName>
        <fullName evidence="12">DDX31 helicase</fullName>
    </submittedName>
</protein>
<dbReference type="PROSITE" id="PS51194">
    <property type="entry name" value="HELICASE_CTER"/>
    <property type="match status" value="1"/>
</dbReference>
<organism evidence="12 13">
    <name type="scientific">Polypterus senegalus</name>
    <name type="common">Senegal bichir</name>
    <dbReference type="NCBI Taxonomy" id="55291"/>
    <lineage>
        <taxon>Eukaryota</taxon>
        <taxon>Metazoa</taxon>
        <taxon>Chordata</taxon>
        <taxon>Craniata</taxon>
        <taxon>Vertebrata</taxon>
        <taxon>Euteleostomi</taxon>
        <taxon>Actinopterygii</taxon>
        <taxon>Polypteriformes</taxon>
        <taxon>Polypteridae</taxon>
        <taxon>Polypterus</taxon>
    </lineage>
</organism>
<dbReference type="SMART" id="SM01178">
    <property type="entry name" value="DUF4217"/>
    <property type="match status" value="1"/>
</dbReference>
<dbReference type="GO" id="GO:0003723">
    <property type="term" value="F:RNA binding"/>
    <property type="evidence" value="ECO:0007669"/>
    <property type="project" value="UniProtKB-KW"/>
</dbReference>
<reference evidence="12 13" key="1">
    <citation type="journal article" date="2021" name="Cell">
        <title>Tracing the genetic footprints of vertebrate landing in non-teleost ray-finned fishes.</title>
        <authorList>
            <person name="Bi X."/>
            <person name="Wang K."/>
            <person name="Yang L."/>
            <person name="Pan H."/>
            <person name="Jiang H."/>
            <person name="Wei Q."/>
            <person name="Fang M."/>
            <person name="Yu H."/>
            <person name="Zhu C."/>
            <person name="Cai Y."/>
            <person name="He Y."/>
            <person name="Gan X."/>
            <person name="Zeng H."/>
            <person name="Yu D."/>
            <person name="Zhu Y."/>
            <person name="Jiang H."/>
            <person name="Qiu Q."/>
            <person name="Yang H."/>
            <person name="Zhang Y.E."/>
            <person name="Wang W."/>
            <person name="Zhu M."/>
            <person name="He S."/>
            <person name="Zhang G."/>
        </authorList>
    </citation>
    <scope>NUCLEOTIDE SEQUENCE [LARGE SCALE GENOMIC DNA]</scope>
    <source>
        <strain evidence="12">Bchr_013</strain>
    </source>
</reference>
<keyword evidence="6" id="KW-0067">ATP-binding</keyword>
<dbReference type="Pfam" id="PF13959">
    <property type="entry name" value="CTE_SPB4"/>
    <property type="match status" value="1"/>
</dbReference>
<feature type="compositionally biased region" description="Polar residues" evidence="9">
    <location>
        <begin position="940"/>
        <end position="949"/>
    </location>
</feature>
<feature type="compositionally biased region" description="Acidic residues" evidence="9">
    <location>
        <begin position="950"/>
        <end position="965"/>
    </location>
</feature>
<feature type="compositionally biased region" description="Basic residues" evidence="9">
    <location>
        <begin position="861"/>
        <end position="871"/>
    </location>
</feature>
<feature type="domain" description="Helicase ATP-binding" evidence="10">
    <location>
        <begin position="169"/>
        <end position="321"/>
    </location>
</feature>
<evidence type="ECO:0000259" key="11">
    <source>
        <dbReference type="PROSITE" id="PS51194"/>
    </source>
</evidence>
<dbReference type="EMBL" id="JAATIS010000147">
    <property type="protein sequence ID" value="KAG2470043.1"/>
    <property type="molecule type" value="Genomic_DNA"/>
</dbReference>
<keyword evidence="13" id="KW-1185">Reference proteome</keyword>
<feature type="region of interest" description="Disordered" evidence="9">
    <location>
        <begin position="1"/>
        <end position="82"/>
    </location>
</feature>
<evidence type="ECO:0000259" key="10">
    <source>
        <dbReference type="PROSITE" id="PS51192"/>
    </source>
</evidence>
<comment type="caution">
    <text evidence="12">The sequence shown here is derived from an EMBL/GenBank/DDBJ whole genome shotgun (WGS) entry which is preliminary data.</text>
</comment>
<dbReference type="SUPFAM" id="SSF52540">
    <property type="entry name" value="P-loop containing nucleoside triphosphate hydrolases"/>
    <property type="match status" value="1"/>
</dbReference>
<evidence type="ECO:0000256" key="8">
    <source>
        <dbReference type="ARBA" id="ARBA00023136"/>
    </source>
</evidence>
<evidence type="ECO:0000256" key="3">
    <source>
        <dbReference type="ARBA" id="ARBA00022741"/>
    </source>
</evidence>
<dbReference type="Gene3D" id="6.10.250.2090">
    <property type="match status" value="1"/>
</dbReference>
<keyword evidence="4" id="KW-0378">Hydrolase</keyword>
<dbReference type="Pfam" id="PF00270">
    <property type="entry name" value="DEAD"/>
    <property type="match status" value="2"/>
</dbReference>
<feature type="domain" description="Helicase C-terminal" evidence="11">
    <location>
        <begin position="354"/>
        <end position="537"/>
    </location>
</feature>
<evidence type="ECO:0000313" key="13">
    <source>
        <dbReference type="Proteomes" id="UP000886611"/>
    </source>
</evidence>
<dbReference type="InterPro" id="IPR001005">
    <property type="entry name" value="SANT/Myb"/>
</dbReference>
<dbReference type="Pfam" id="PF00271">
    <property type="entry name" value="Helicase_C"/>
    <property type="match status" value="1"/>
</dbReference>
<dbReference type="PROSITE" id="PS51192">
    <property type="entry name" value="HELICASE_ATP_BIND_1"/>
    <property type="match status" value="1"/>
</dbReference>
<dbReference type="Gene3D" id="3.40.50.300">
    <property type="entry name" value="P-loop containing nucleotide triphosphate hydrolases"/>
    <property type="match status" value="3"/>
</dbReference>
<dbReference type="InterPro" id="IPR027417">
    <property type="entry name" value="P-loop_NTPase"/>
</dbReference>
<feature type="compositionally biased region" description="Basic residues" evidence="9">
    <location>
        <begin position="808"/>
        <end position="817"/>
    </location>
</feature>
<keyword evidence="5 12" id="KW-0347">Helicase</keyword>
<sequence length="1561" mass="177552">MPVRTPRPPGGALPTAGSCPEVQQGIMDLREKRATKRKAFGDDAPPPKQKMYVTTSPQSAVKMPKKKEITKQQEEEPSPKIVSESLTKPKVKAIPGVREAQKHQASTHMTGRDKREGEGHCSVKTSSLFKNNPLIPDIERPEVNPLNEEVFTSNLFSELDLHPHLEQAIPALLNGRDTVIRSQTGSGKTLAYGIPLVQFLQSLQPKVQPFMWIVPGILMGGEKRKSEKARLRKGINILISTPGRLVDHINNTRSVSFKSVKWLVLDEADRILDLGFEKDVSSILNALNTSCQQRQNVLLSATWTEGVIKLADVSMRDPVTVQVFTKSSKNEEDTEQPQNLLSIGGSESFAIPEQLKQHVVIVPSKLRLVTLAAFIMEKCKHEKNQKIIVFASSCEVVKFLFTLLTNVLCGCTDGQETSSMGLQPPLMDFTKLHGSMNQQERTEAFLKFSQVKSGILLCTDVAARGLDLPQVTWIIQYTAPGSHTEYVHRVGRTARIGTRGSSLLFLAPSEVEYVSVLASHNITMEEIKMETVLASLLLDDHYKGRKVTLQSFLRAYATYPATLKHVFHIKKLHLGHTAKSFGLRDAPQNLSIGLGRIRDGKAKQQQERKRRTHSLHSLSGIEPWASASEAKLFADLQTNHKRYLVDMSGDEAQKKKKKRKQVLGDEFQERESHREIEKRHKKKEGGFTSAPVEECGTLGDLHTKKKKRKKVAENEECHVGEVTCYGNQDETGAMTEKCARVKKNRKRRQEEMQESPDETRGRWQVDQASEQMEELDTPKEEHKKKKKKKQYRDDSFEHEVESEFVHDARKKKKRRTSSHQELEEDSYTSHDQQEVAEIRKTNKGDGSPLNDNNFRELSKSSKTKKKKKRHTQASPDEELMSELLSDRQGENQSDQLARTDVENLTEALGVGTMEISSFEQPSQKRKKQKRSQKRGASEVADSTTRQTGQSEEDSSEGYEEPTDSEELINELEKYVPCVRKYKKRLILSMFKYDLERFKKFHEEGIAIKFGKFAKVENERLKTNTEKLMKLTGISSSDKLHFPSRYPEEEKTIKRLREQNNFFTNLADGIPRPCQLVYNHARKIFDNFNYMGRYTESEINDLKRFHTLYGNNWSKLSSLIGRNQHSLQMKWSQLGDYSKGPWTPVEKKSLIKAMQSHFQNRLDPTAIQDELEQESEANHEEEHKLILTDKLMRILQKKMQKTKNSFPSVSSIHAKIKLIKKLYQMNVGDASEIDWEELTDIIGDVTPTYTQNLFCRLKILNVPNWQMKTFPEIIDFLYLKILPRLEEKVKKVQKKKRKELPESEQRKTSFQFSEVFSESEEEELLEKRSTHVQIVKEYERAIIFRLGRILPGGAKGPGLFFVLPCTDSFVKVDMRTISFDIPPQEVLTKDSVTVSVDGVVYYRVQNATLAVANITNADAATRLLAQTTLRNVLGTKNLSEILSDREEIAHSMQSTLDDATDAWGIKVERVEIKDVKLPLQLQRAMAAEAEASREARAKVIAAEGEMNASRALKEASMVIAESPSAIQLRYLQTLNTIAAEKNSTIIFPLPIDMLQGFMGSRK</sequence>
<feature type="compositionally biased region" description="Basic and acidic residues" evidence="9">
    <location>
        <begin position="791"/>
        <end position="807"/>
    </location>
</feature>
<dbReference type="InterPro" id="IPR001972">
    <property type="entry name" value="Stomatin_HflK_fam"/>
</dbReference>
<dbReference type="SMART" id="SM00717">
    <property type="entry name" value="SANT"/>
    <property type="match status" value="3"/>
</dbReference>
<dbReference type="GO" id="GO:0004386">
    <property type="term" value="F:helicase activity"/>
    <property type="evidence" value="ECO:0007669"/>
    <property type="project" value="UniProtKB-KW"/>
</dbReference>
<proteinExistence type="inferred from homology"/>
<dbReference type="FunFam" id="3.30.479.30:FF:000002">
    <property type="entry name" value="band 7 protein AGAP004871"/>
    <property type="match status" value="1"/>
</dbReference>
<dbReference type="InterPro" id="IPR036013">
    <property type="entry name" value="Band_7/SPFH_dom_sf"/>
</dbReference>